<feature type="domain" description="Pseudouridine synthase RsuA/RluA-like" evidence="2">
    <location>
        <begin position="98"/>
        <end position="234"/>
    </location>
</feature>
<reference evidence="4" key="1">
    <citation type="journal article" date="2019" name="Int. J. Syst. Evol. Microbiol.">
        <title>The Global Catalogue of Microorganisms (GCM) 10K type strain sequencing project: providing services to taxonomists for standard genome sequencing and annotation.</title>
        <authorList>
            <consortium name="The Broad Institute Genomics Platform"/>
            <consortium name="The Broad Institute Genome Sequencing Center for Infectious Disease"/>
            <person name="Wu L."/>
            <person name="Ma J."/>
        </authorList>
    </citation>
    <scope>NUCLEOTIDE SEQUENCE [LARGE SCALE GENOMIC DNA]</scope>
    <source>
        <strain evidence="4">JCM 17728</strain>
    </source>
</reference>
<sequence>MIEAESSIIEVQVPVTSAEQNALELLASESGLSKQKIKDAMTKGAVWVAKNKDKTGSARPIRRKNSKLKEGDQLFLYYNHAVLAQTTELPELVADEGDYSVWNKPYGVWAQGSKWGDHCSIGRLVEQHFENNRQSYVVHRLDRAASGLMVVAHNKKAAAALSQLFAKREVEKVYRATVNGRLPQSEVSVTQPIDGKPAKSHAKEVSVDEKNTTSVVEVTIETGRKHQIRIHLASVGCPIVGDRLHGDATAESSDLQLKAVKLSFKCPITDKKSHYEL</sequence>
<dbReference type="RefSeq" id="WP_345292410.1">
    <property type="nucleotide sequence ID" value="NZ_BAABFV010000001.1"/>
</dbReference>
<gene>
    <name evidence="3" type="ORF">GCM10023151_13140</name>
</gene>
<proteinExistence type="inferred from homology"/>
<protein>
    <recommendedName>
        <fullName evidence="2">Pseudouridine synthase RsuA/RluA-like domain-containing protein</fullName>
    </recommendedName>
</protein>
<evidence type="ECO:0000313" key="4">
    <source>
        <dbReference type="Proteomes" id="UP001501011"/>
    </source>
</evidence>
<evidence type="ECO:0000313" key="3">
    <source>
        <dbReference type="EMBL" id="GAA4360674.1"/>
    </source>
</evidence>
<comment type="similarity">
    <text evidence="1">Belongs to the pseudouridine synthase RluA family.</text>
</comment>
<name>A0ABP8IK40_9GAMM</name>
<dbReference type="EMBL" id="BAABFV010000001">
    <property type="protein sequence ID" value="GAA4360674.1"/>
    <property type="molecule type" value="Genomic_DNA"/>
</dbReference>
<dbReference type="Gene3D" id="3.30.2350.10">
    <property type="entry name" value="Pseudouridine synthase"/>
    <property type="match status" value="1"/>
</dbReference>
<keyword evidence="4" id="KW-1185">Reference proteome</keyword>
<organism evidence="3 4">
    <name type="scientific">Kangiella marina</name>
    <dbReference type="NCBI Taxonomy" id="1079178"/>
    <lineage>
        <taxon>Bacteria</taxon>
        <taxon>Pseudomonadati</taxon>
        <taxon>Pseudomonadota</taxon>
        <taxon>Gammaproteobacteria</taxon>
        <taxon>Kangiellales</taxon>
        <taxon>Kangiellaceae</taxon>
        <taxon>Kangiella</taxon>
    </lineage>
</organism>
<dbReference type="InterPro" id="IPR050188">
    <property type="entry name" value="RluA_PseudoU_synthase"/>
</dbReference>
<dbReference type="InterPro" id="IPR020103">
    <property type="entry name" value="PsdUridine_synth_cat_dom_sf"/>
</dbReference>
<dbReference type="SUPFAM" id="SSF55120">
    <property type="entry name" value="Pseudouridine synthase"/>
    <property type="match status" value="1"/>
</dbReference>
<dbReference type="PANTHER" id="PTHR21600">
    <property type="entry name" value="MITOCHONDRIAL RNA PSEUDOURIDINE SYNTHASE"/>
    <property type="match status" value="1"/>
</dbReference>
<evidence type="ECO:0000259" key="2">
    <source>
        <dbReference type="Pfam" id="PF00849"/>
    </source>
</evidence>
<evidence type="ECO:0000256" key="1">
    <source>
        <dbReference type="ARBA" id="ARBA00010876"/>
    </source>
</evidence>
<dbReference type="Pfam" id="PF00849">
    <property type="entry name" value="PseudoU_synth_2"/>
    <property type="match status" value="1"/>
</dbReference>
<dbReference type="Proteomes" id="UP001501011">
    <property type="component" value="Unassembled WGS sequence"/>
</dbReference>
<accession>A0ABP8IK40</accession>
<dbReference type="InterPro" id="IPR006145">
    <property type="entry name" value="PsdUridine_synth_RsuA/RluA"/>
</dbReference>
<dbReference type="CDD" id="cd02869">
    <property type="entry name" value="PseudoU_synth_RluA_like"/>
    <property type="match status" value="1"/>
</dbReference>
<dbReference type="PANTHER" id="PTHR21600:SF87">
    <property type="entry name" value="RNA PSEUDOURIDYLATE SYNTHASE DOMAIN-CONTAINING PROTEIN 1"/>
    <property type="match status" value="1"/>
</dbReference>
<comment type="caution">
    <text evidence="3">The sequence shown here is derived from an EMBL/GenBank/DDBJ whole genome shotgun (WGS) entry which is preliminary data.</text>
</comment>